<reference evidence="1" key="1">
    <citation type="submission" date="2014-11" db="EMBL/GenBank/DDBJ databases">
        <authorList>
            <person name="Amaro Gonzalez C."/>
        </authorList>
    </citation>
    <scope>NUCLEOTIDE SEQUENCE</scope>
</reference>
<protein>
    <submittedName>
        <fullName evidence="1">Uncharacterized protein</fullName>
    </submittedName>
</protein>
<accession>A0A0E9WQT5</accession>
<sequence length="34" mass="4099">MFVSTQMCCVFFHSCKFRKMITSHHARRQHLGKD</sequence>
<organism evidence="1">
    <name type="scientific">Anguilla anguilla</name>
    <name type="common">European freshwater eel</name>
    <name type="synonym">Muraena anguilla</name>
    <dbReference type="NCBI Taxonomy" id="7936"/>
    <lineage>
        <taxon>Eukaryota</taxon>
        <taxon>Metazoa</taxon>
        <taxon>Chordata</taxon>
        <taxon>Craniata</taxon>
        <taxon>Vertebrata</taxon>
        <taxon>Euteleostomi</taxon>
        <taxon>Actinopterygii</taxon>
        <taxon>Neopterygii</taxon>
        <taxon>Teleostei</taxon>
        <taxon>Anguilliformes</taxon>
        <taxon>Anguillidae</taxon>
        <taxon>Anguilla</taxon>
    </lineage>
</organism>
<name>A0A0E9WQT5_ANGAN</name>
<evidence type="ECO:0000313" key="1">
    <source>
        <dbReference type="EMBL" id="JAH91930.1"/>
    </source>
</evidence>
<dbReference type="EMBL" id="GBXM01016647">
    <property type="protein sequence ID" value="JAH91930.1"/>
    <property type="molecule type" value="Transcribed_RNA"/>
</dbReference>
<reference evidence="1" key="2">
    <citation type="journal article" date="2015" name="Fish Shellfish Immunol.">
        <title>Early steps in the European eel (Anguilla anguilla)-Vibrio vulnificus interaction in the gills: Role of the RtxA13 toxin.</title>
        <authorList>
            <person name="Callol A."/>
            <person name="Pajuelo D."/>
            <person name="Ebbesson L."/>
            <person name="Teles M."/>
            <person name="MacKenzie S."/>
            <person name="Amaro C."/>
        </authorList>
    </citation>
    <scope>NUCLEOTIDE SEQUENCE</scope>
</reference>
<dbReference type="AlphaFoldDB" id="A0A0E9WQT5"/>
<proteinExistence type="predicted"/>